<dbReference type="GeneID" id="54587414"/>
<organism evidence="3 4">
    <name type="scientific">Trematosphaeria pertusa</name>
    <dbReference type="NCBI Taxonomy" id="390896"/>
    <lineage>
        <taxon>Eukaryota</taxon>
        <taxon>Fungi</taxon>
        <taxon>Dikarya</taxon>
        <taxon>Ascomycota</taxon>
        <taxon>Pezizomycotina</taxon>
        <taxon>Dothideomycetes</taxon>
        <taxon>Pleosporomycetidae</taxon>
        <taxon>Pleosporales</taxon>
        <taxon>Massarineae</taxon>
        <taxon>Trematosphaeriaceae</taxon>
        <taxon>Trematosphaeria</taxon>
    </lineage>
</organism>
<feature type="region of interest" description="Disordered" evidence="2">
    <location>
        <begin position="1"/>
        <end position="69"/>
    </location>
</feature>
<accession>A0A6A6HXD9</accession>
<reference evidence="3" key="1">
    <citation type="journal article" date="2020" name="Stud. Mycol.">
        <title>101 Dothideomycetes genomes: a test case for predicting lifestyles and emergence of pathogens.</title>
        <authorList>
            <person name="Haridas S."/>
            <person name="Albert R."/>
            <person name="Binder M."/>
            <person name="Bloem J."/>
            <person name="Labutti K."/>
            <person name="Salamov A."/>
            <person name="Andreopoulos B."/>
            <person name="Baker S."/>
            <person name="Barry K."/>
            <person name="Bills G."/>
            <person name="Bluhm B."/>
            <person name="Cannon C."/>
            <person name="Castanera R."/>
            <person name="Culley D."/>
            <person name="Daum C."/>
            <person name="Ezra D."/>
            <person name="Gonzalez J."/>
            <person name="Henrissat B."/>
            <person name="Kuo A."/>
            <person name="Liang C."/>
            <person name="Lipzen A."/>
            <person name="Lutzoni F."/>
            <person name="Magnuson J."/>
            <person name="Mondo S."/>
            <person name="Nolan M."/>
            <person name="Ohm R."/>
            <person name="Pangilinan J."/>
            <person name="Park H.-J."/>
            <person name="Ramirez L."/>
            <person name="Alfaro M."/>
            <person name="Sun H."/>
            <person name="Tritt A."/>
            <person name="Yoshinaga Y."/>
            <person name="Zwiers L.-H."/>
            <person name="Turgeon B."/>
            <person name="Goodwin S."/>
            <person name="Spatafora J."/>
            <person name="Crous P."/>
            <person name="Grigoriev I."/>
        </authorList>
    </citation>
    <scope>NUCLEOTIDE SEQUENCE</scope>
    <source>
        <strain evidence="3">CBS 122368</strain>
    </source>
</reference>
<name>A0A6A6HXD9_9PLEO</name>
<evidence type="ECO:0000313" key="3">
    <source>
        <dbReference type="EMBL" id="KAF2242263.1"/>
    </source>
</evidence>
<feature type="compositionally biased region" description="Basic and acidic residues" evidence="2">
    <location>
        <begin position="37"/>
        <end position="61"/>
    </location>
</feature>
<keyword evidence="4" id="KW-1185">Reference proteome</keyword>
<feature type="coiled-coil region" evidence="1">
    <location>
        <begin position="264"/>
        <end position="295"/>
    </location>
</feature>
<feature type="compositionally biased region" description="Basic residues" evidence="2">
    <location>
        <begin position="565"/>
        <end position="576"/>
    </location>
</feature>
<sequence>MAPSTRARRRADITTPQPSTATCGDPVTPPPDTDDGSDGRKSRHVDRELDRAGHPKDHRLWTPEPEPYDDEKYAAWGQKHYGADWHERRKTMLEERNIYKLKHNDFVYLKRQRALRQVEREREKGKLAEKGKTWSELMIWARKHYGDDWYEQREALLRGEDRSKRYKRREILRQMERERDTEKLTEGKTWHKVMASPASPSNALPPVETGIDIESSPSNSSEDSDSSGYSTYPPTDDEPRQVTPGPDDRWERLEWIALRNDWTKKRYQEEKLEIADDLKSQREDEACKRRELEEVEAIRQLQWTDHGEYDRQMRHHNLRIEGYTQERIEEMDREAAARWERRQREPPPARSSLFGRPITQGERDASAARLREDRVKLARLVAQHERELVTEPGATADAPVSESVGASQPQTSLFQPTEDISRKTRGGRITKNAIQNQSGTRKNIRSRRPAPTSAEALIPDRQPKRFKEMPATLDEPVDSPTPAQRQPRRRQCKAYEEKRTSRRLAGQSPEFGMLLGRGEAPPHYEATLQQPSDIRKTSRSGKRRSTLSAGPTVKGAKPQGVLRSRQAKTSRPKSRKGPLSAG</sequence>
<keyword evidence="1" id="KW-0175">Coiled coil</keyword>
<protein>
    <submittedName>
        <fullName evidence="3">Uncharacterized protein</fullName>
    </submittedName>
</protein>
<feature type="compositionally biased region" description="Low complexity" evidence="2">
    <location>
        <begin position="215"/>
        <end position="230"/>
    </location>
</feature>
<dbReference type="RefSeq" id="XP_033677267.1">
    <property type="nucleotide sequence ID" value="XM_033834084.1"/>
</dbReference>
<proteinExistence type="predicted"/>
<feature type="region of interest" description="Disordered" evidence="2">
    <location>
        <begin position="177"/>
        <end position="248"/>
    </location>
</feature>
<dbReference type="EMBL" id="ML987208">
    <property type="protein sequence ID" value="KAF2242263.1"/>
    <property type="molecule type" value="Genomic_DNA"/>
</dbReference>
<evidence type="ECO:0000256" key="2">
    <source>
        <dbReference type="SAM" id="MobiDB-lite"/>
    </source>
</evidence>
<feature type="compositionally biased region" description="Polar residues" evidence="2">
    <location>
        <begin position="404"/>
        <end position="415"/>
    </location>
</feature>
<feature type="region of interest" description="Disordered" evidence="2">
    <location>
        <begin position="388"/>
        <end position="582"/>
    </location>
</feature>
<evidence type="ECO:0000313" key="4">
    <source>
        <dbReference type="Proteomes" id="UP000800094"/>
    </source>
</evidence>
<gene>
    <name evidence="3" type="ORF">BU26DRAFT_570949</name>
</gene>
<dbReference type="Proteomes" id="UP000800094">
    <property type="component" value="Unassembled WGS sequence"/>
</dbReference>
<feature type="compositionally biased region" description="Low complexity" evidence="2">
    <location>
        <begin position="195"/>
        <end position="206"/>
    </location>
</feature>
<feature type="compositionally biased region" description="Basic and acidic residues" evidence="2">
    <location>
        <begin position="177"/>
        <end position="189"/>
    </location>
</feature>
<evidence type="ECO:0000256" key="1">
    <source>
        <dbReference type="SAM" id="Coils"/>
    </source>
</evidence>
<feature type="compositionally biased region" description="Polar residues" evidence="2">
    <location>
        <begin position="432"/>
        <end position="441"/>
    </location>
</feature>
<dbReference type="OrthoDB" id="5151869at2759"/>
<dbReference type="AlphaFoldDB" id="A0A6A6HXD9"/>